<dbReference type="RefSeq" id="WP_061997825.1">
    <property type="nucleotide sequence ID" value="NZ_CANLMS010000001.1"/>
</dbReference>
<feature type="transmembrane region" description="Helical" evidence="5">
    <location>
        <begin position="88"/>
        <end position="108"/>
    </location>
</feature>
<evidence type="ECO:0000313" key="7">
    <source>
        <dbReference type="EMBL" id="MDO6579168.1"/>
    </source>
</evidence>
<dbReference type="GeneID" id="83259206"/>
<dbReference type="GO" id="GO:0016020">
    <property type="term" value="C:membrane"/>
    <property type="evidence" value="ECO:0007669"/>
    <property type="project" value="UniProtKB-SubCell"/>
</dbReference>
<feature type="transmembrane region" description="Helical" evidence="5">
    <location>
        <begin position="7"/>
        <end position="27"/>
    </location>
</feature>
<feature type="transmembrane region" description="Helical" evidence="5">
    <location>
        <begin position="173"/>
        <end position="194"/>
    </location>
</feature>
<feature type="domain" description="EamA" evidence="6">
    <location>
        <begin position="7"/>
        <end position="131"/>
    </location>
</feature>
<evidence type="ECO:0000256" key="1">
    <source>
        <dbReference type="ARBA" id="ARBA00004141"/>
    </source>
</evidence>
<evidence type="ECO:0000256" key="4">
    <source>
        <dbReference type="ARBA" id="ARBA00023136"/>
    </source>
</evidence>
<evidence type="ECO:0000313" key="8">
    <source>
        <dbReference type="Proteomes" id="UP001170717"/>
    </source>
</evidence>
<gene>
    <name evidence="7" type="ORF">Q4527_17325</name>
</gene>
<proteinExistence type="predicted"/>
<reference evidence="7" key="1">
    <citation type="submission" date="2023-07" db="EMBL/GenBank/DDBJ databases">
        <title>Genome content predicts the carbon catabolic preferences of heterotrophic bacteria.</title>
        <authorList>
            <person name="Gralka M."/>
        </authorList>
    </citation>
    <scope>NUCLEOTIDE SEQUENCE</scope>
    <source>
        <strain evidence="7">F2M12</strain>
    </source>
</reference>
<dbReference type="PANTHER" id="PTHR32322">
    <property type="entry name" value="INNER MEMBRANE TRANSPORTER"/>
    <property type="match status" value="1"/>
</dbReference>
<evidence type="ECO:0000256" key="2">
    <source>
        <dbReference type="ARBA" id="ARBA00022692"/>
    </source>
</evidence>
<feature type="transmembrane region" description="Helical" evidence="5">
    <location>
        <begin position="33"/>
        <end position="51"/>
    </location>
</feature>
<dbReference type="Proteomes" id="UP001170717">
    <property type="component" value="Unassembled WGS sequence"/>
</dbReference>
<dbReference type="InterPro" id="IPR037185">
    <property type="entry name" value="EmrE-like"/>
</dbReference>
<feature type="transmembrane region" description="Helical" evidence="5">
    <location>
        <begin position="115"/>
        <end position="133"/>
    </location>
</feature>
<keyword evidence="2 5" id="KW-0812">Transmembrane</keyword>
<comment type="caution">
    <text evidence="7">The sequence shown here is derived from an EMBL/GenBank/DDBJ whole genome shotgun (WGS) entry which is preliminary data.</text>
</comment>
<comment type="subcellular location">
    <subcellularLocation>
        <location evidence="1">Membrane</location>
        <topology evidence="1">Multi-pass membrane protein</topology>
    </subcellularLocation>
</comment>
<dbReference type="AlphaFoldDB" id="A0AAW7Z6M2"/>
<dbReference type="Pfam" id="PF00892">
    <property type="entry name" value="EamA"/>
    <property type="match status" value="2"/>
</dbReference>
<dbReference type="PANTHER" id="PTHR32322:SF9">
    <property type="entry name" value="AMINO-ACID METABOLITE EFFLUX PUMP-RELATED"/>
    <property type="match status" value="1"/>
</dbReference>
<feature type="transmembrane region" description="Helical" evidence="5">
    <location>
        <begin position="242"/>
        <end position="261"/>
    </location>
</feature>
<keyword evidence="3 5" id="KW-1133">Transmembrane helix</keyword>
<keyword evidence="4 5" id="KW-0472">Membrane</keyword>
<protein>
    <submittedName>
        <fullName evidence="7">EamA family transporter</fullName>
    </submittedName>
</protein>
<dbReference type="SUPFAM" id="SSF103481">
    <property type="entry name" value="Multidrug resistance efflux transporter EmrE"/>
    <property type="match status" value="2"/>
</dbReference>
<dbReference type="InterPro" id="IPR000620">
    <property type="entry name" value="EamA_dom"/>
</dbReference>
<accession>A0AAW7Z6M2</accession>
<sequence>MLGKDLLIAIFIVVIWGVNFVAIAWGLEGMPPLLMGGLRFLLVASVGALFFKRPNTPFIWWVAYAVPISFLQFAFLFSAMAYGMPAGLASLALQAQALFTMIFAMLFLKESIKNYQVWAFFIAAFGLTFIALSKDEHSITALGFGLTMAGAASWALGNISARSISNRGFNSNVNLVVWSAWVPPIPFFIGSYFIEGPEQIITSLSGFSWVSFGALLYLAVGATITGYGLWSYLLTRYPAGQIAPLSLGVPVVGLSSAALMLNESITPMQWLGIILVLFGLLLNTFGGRFRRKVAVTV</sequence>
<feature type="transmembrane region" description="Helical" evidence="5">
    <location>
        <begin position="206"/>
        <end position="230"/>
    </location>
</feature>
<feature type="domain" description="EamA" evidence="6">
    <location>
        <begin position="143"/>
        <end position="284"/>
    </location>
</feature>
<dbReference type="InterPro" id="IPR050638">
    <property type="entry name" value="AA-Vitamin_Transporters"/>
</dbReference>
<feature type="transmembrane region" description="Helical" evidence="5">
    <location>
        <begin position="139"/>
        <end position="161"/>
    </location>
</feature>
<name>A0AAW7Z6M2_9ALTE</name>
<feature type="transmembrane region" description="Helical" evidence="5">
    <location>
        <begin position="267"/>
        <end position="285"/>
    </location>
</feature>
<evidence type="ECO:0000256" key="3">
    <source>
        <dbReference type="ARBA" id="ARBA00022989"/>
    </source>
</evidence>
<evidence type="ECO:0000256" key="5">
    <source>
        <dbReference type="SAM" id="Phobius"/>
    </source>
</evidence>
<dbReference type="EMBL" id="JAUOQI010000016">
    <property type="protein sequence ID" value="MDO6579168.1"/>
    <property type="molecule type" value="Genomic_DNA"/>
</dbReference>
<feature type="transmembrane region" description="Helical" evidence="5">
    <location>
        <begin position="58"/>
        <end position="82"/>
    </location>
</feature>
<dbReference type="Gene3D" id="1.10.3730.20">
    <property type="match status" value="1"/>
</dbReference>
<evidence type="ECO:0000259" key="6">
    <source>
        <dbReference type="Pfam" id="PF00892"/>
    </source>
</evidence>
<organism evidence="7 8">
    <name type="scientific">Alteromonas stellipolaris</name>
    <dbReference type="NCBI Taxonomy" id="233316"/>
    <lineage>
        <taxon>Bacteria</taxon>
        <taxon>Pseudomonadati</taxon>
        <taxon>Pseudomonadota</taxon>
        <taxon>Gammaproteobacteria</taxon>
        <taxon>Alteromonadales</taxon>
        <taxon>Alteromonadaceae</taxon>
        <taxon>Alteromonas/Salinimonas group</taxon>
        <taxon>Alteromonas</taxon>
    </lineage>
</organism>